<dbReference type="EMBL" id="SNXO01000031">
    <property type="protein sequence ID" value="TDP51403.1"/>
    <property type="molecule type" value="Genomic_DNA"/>
</dbReference>
<dbReference type="OrthoDB" id="1997971at2"/>
<sequence>MNKGRVCVRLSVLIVSVLLVLTTSYSQVFAEDQCPAGGDHEYTITVVRHAASDAEGLRRYTCNKCDYSYTESIPATGHRWGSWNVAKAATKSAEGLRCRVCMNDPDHVEYASISVLPAGPKPNIGGGVILGGNQTRTGDQPGAGTDNDKKSKHKPGGNGGGNEGGGSGSDSIVPLGAADVAIVGANGAASIFFIILLLPLIKVMFWIAKKRREAEEDQ</sequence>
<evidence type="ECO:0000313" key="4">
    <source>
        <dbReference type="EMBL" id="TDP51403.1"/>
    </source>
</evidence>
<keyword evidence="5" id="KW-1185">Reference proteome</keyword>
<keyword evidence="2" id="KW-0472">Membrane</keyword>
<dbReference type="RefSeq" id="WP_133528960.1">
    <property type="nucleotide sequence ID" value="NZ_SNXO01000031.1"/>
</dbReference>
<comment type="caution">
    <text evidence="4">The sequence shown here is derived from an EMBL/GenBank/DDBJ whole genome shotgun (WGS) entry which is preliminary data.</text>
</comment>
<evidence type="ECO:0000256" key="3">
    <source>
        <dbReference type="SAM" id="SignalP"/>
    </source>
</evidence>
<feature type="transmembrane region" description="Helical" evidence="2">
    <location>
        <begin position="188"/>
        <end position="208"/>
    </location>
</feature>
<reference evidence="4 5" key="1">
    <citation type="submission" date="2019-03" db="EMBL/GenBank/DDBJ databases">
        <title>Genomic Encyclopedia of Type Strains, Phase IV (KMG-IV): sequencing the most valuable type-strain genomes for metagenomic binning, comparative biology and taxonomic classification.</title>
        <authorList>
            <person name="Goeker M."/>
        </authorList>
    </citation>
    <scope>NUCLEOTIDE SEQUENCE [LARGE SCALE GENOMIC DNA]</scope>
    <source>
        <strain evidence="4 5">DSM 28287</strain>
    </source>
</reference>
<dbReference type="Proteomes" id="UP000295500">
    <property type="component" value="Unassembled WGS sequence"/>
</dbReference>
<accession>A0A4R6PXP9</accession>
<gene>
    <name evidence="4" type="ORF">EV211_13124</name>
</gene>
<feature type="region of interest" description="Disordered" evidence="1">
    <location>
        <begin position="126"/>
        <end position="167"/>
    </location>
</feature>
<keyword evidence="2" id="KW-0812">Transmembrane</keyword>
<protein>
    <submittedName>
        <fullName evidence="4">Uncharacterized protein</fullName>
    </submittedName>
</protein>
<dbReference type="AlphaFoldDB" id="A0A4R6PXP9"/>
<evidence type="ECO:0000256" key="2">
    <source>
        <dbReference type="SAM" id="Phobius"/>
    </source>
</evidence>
<evidence type="ECO:0000313" key="5">
    <source>
        <dbReference type="Proteomes" id="UP000295500"/>
    </source>
</evidence>
<keyword evidence="3" id="KW-0732">Signal</keyword>
<evidence type="ECO:0000256" key="1">
    <source>
        <dbReference type="SAM" id="MobiDB-lite"/>
    </source>
</evidence>
<organism evidence="4 5">
    <name type="scientific">Aminicella lysinilytica</name>
    <dbReference type="NCBI Taxonomy" id="433323"/>
    <lineage>
        <taxon>Bacteria</taxon>
        <taxon>Bacillati</taxon>
        <taxon>Bacillota</taxon>
        <taxon>Clostridia</taxon>
        <taxon>Peptostreptococcales</taxon>
        <taxon>Anaerovoracaceae</taxon>
        <taxon>Aminicella</taxon>
    </lineage>
</organism>
<feature type="chain" id="PRO_5020393464" evidence="3">
    <location>
        <begin position="31"/>
        <end position="218"/>
    </location>
</feature>
<name>A0A4R6PXP9_9FIRM</name>
<feature type="signal peptide" evidence="3">
    <location>
        <begin position="1"/>
        <end position="30"/>
    </location>
</feature>
<proteinExistence type="predicted"/>
<keyword evidence="2" id="KW-1133">Transmembrane helix</keyword>
<feature type="compositionally biased region" description="Gly residues" evidence="1">
    <location>
        <begin position="156"/>
        <end position="167"/>
    </location>
</feature>